<dbReference type="GO" id="GO:0031982">
    <property type="term" value="C:vesicle"/>
    <property type="evidence" value="ECO:0007669"/>
    <property type="project" value="TreeGrafter"/>
</dbReference>
<dbReference type="CTD" id="828"/>
<dbReference type="InParanoid" id="A0A6P5J7M9"/>
<dbReference type="Gene3D" id="1.10.238.10">
    <property type="entry name" value="EF-hand"/>
    <property type="match status" value="2"/>
</dbReference>
<gene>
    <name evidence="6" type="primary">CAPS</name>
</gene>
<dbReference type="PANTHER" id="PTHR34524:SF2">
    <property type="entry name" value="CALCYPHOSIN"/>
    <property type="match status" value="1"/>
</dbReference>
<evidence type="ECO:0000256" key="1">
    <source>
        <dbReference type="ARBA" id="ARBA00022723"/>
    </source>
</evidence>
<keyword evidence="1" id="KW-0479">Metal-binding</keyword>
<evidence type="ECO:0000313" key="6">
    <source>
        <dbReference type="RefSeq" id="XP_020827039.1"/>
    </source>
</evidence>
<evidence type="ECO:0000256" key="3">
    <source>
        <dbReference type="ARBA" id="ARBA00022837"/>
    </source>
</evidence>
<dbReference type="GO" id="GO:0005509">
    <property type="term" value="F:calcium ion binding"/>
    <property type="evidence" value="ECO:0007669"/>
    <property type="project" value="InterPro"/>
</dbReference>
<dbReference type="GeneID" id="110197444"/>
<dbReference type="PROSITE" id="PS50222">
    <property type="entry name" value="EF_HAND_2"/>
    <property type="match status" value="3"/>
</dbReference>
<dbReference type="Pfam" id="PF13499">
    <property type="entry name" value="EF-hand_7"/>
    <property type="match status" value="2"/>
</dbReference>
<evidence type="ECO:0000313" key="5">
    <source>
        <dbReference type="Proteomes" id="UP000515140"/>
    </source>
</evidence>
<evidence type="ECO:0000256" key="2">
    <source>
        <dbReference type="ARBA" id="ARBA00022737"/>
    </source>
</evidence>
<sequence>MGVSLSCSSYTMEATNAIEKLRAKCLERGASGIKGLARFFRRLDANRSRALDADELHRGLEEMGLALEAGEAEHICRQWDRDGNGTLDLEEFLRALRPPMSQARKDIIEAAFAKLDRSGDGVVTVDDLRGIYSGQKHPKFQSGEWTEDDVFRHFLDNFDADDKDGQVTAAEFLEYYSGISAFVDTDEDFVAMMTSAWQL</sequence>
<protein>
    <submittedName>
        <fullName evidence="6">Calcyphosin isoform X1</fullName>
    </submittedName>
</protein>
<dbReference type="Proteomes" id="UP000515140">
    <property type="component" value="Unplaced"/>
</dbReference>
<organism evidence="5 6">
    <name type="scientific">Phascolarctos cinereus</name>
    <name type="common">Koala</name>
    <dbReference type="NCBI Taxonomy" id="38626"/>
    <lineage>
        <taxon>Eukaryota</taxon>
        <taxon>Metazoa</taxon>
        <taxon>Chordata</taxon>
        <taxon>Craniata</taxon>
        <taxon>Vertebrata</taxon>
        <taxon>Euteleostomi</taxon>
        <taxon>Mammalia</taxon>
        <taxon>Metatheria</taxon>
        <taxon>Diprotodontia</taxon>
        <taxon>Phascolarctidae</taxon>
        <taxon>Phascolarctos</taxon>
    </lineage>
</organism>
<keyword evidence="2" id="KW-0677">Repeat</keyword>
<dbReference type="InterPro" id="IPR051581">
    <property type="entry name" value="Ca-bind"/>
</dbReference>
<dbReference type="InterPro" id="IPR002048">
    <property type="entry name" value="EF_hand_dom"/>
</dbReference>
<keyword evidence="3" id="KW-0106">Calcium</keyword>
<dbReference type="AlphaFoldDB" id="A0A6P5J7M9"/>
<dbReference type="FunCoup" id="A0A6P5J7M9">
    <property type="interactions" value="47"/>
</dbReference>
<name>A0A6P5J7M9_PHACI</name>
<dbReference type="PROSITE" id="PS00018">
    <property type="entry name" value="EF_HAND_1"/>
    <property type="match status" value="3"/>
</dbReference>
<reference evidence="6" key="1">
    <citation type="submission" date="2025-08" db="UniProtKB">
        <authorList>
            <consortium name="RefSeq"/>
        </authorList>
    </citation>
    <scope>IDENTIFICATION</scope>
    <source>
        <tissue evidence="6">Spleen</tissue>
    </source>
</reference>
<dbReference type="InterPro" id="IPR011992">
    <property type="entry name" value="EF-hand-dom_pair"/>
</dbReference>
<dbReference type="SMART" id="SM00054">
    <property type="entry name" value="EFh"/>
    <property type="match status" value="4"/>
</dbReference>
<proteinExistence type="predicted"/>
<evidence type="ECO:0000259" key="4">
    <source>
        <dbReference type="PROSITE" id="PS50222"/>
    </source>
</evidence>
<dbReference type="FunFam" id="1.10.238.10:FF:000329">
    <property type="entry name" value="calcyphosin isoform X2"/>
    <property type="match status" value="1"/>
</dbReference>
<dbReference type="KEGG" id="pcw:110197444"/>
<feature type="domain" description="EF-hand" evidence="4">
    <location>
        <begin position="31"/>
        <end position="66"/>
    </location>
</feature>
<dbReference type="RefSeq" id="XP_020827039.1">
    <property type="nucleotide sequence ID" value="XM_020971380.1"/>
</dbReference>
<dbReference type="InterPro" id="IPR018247">
    <property type="entry name" value="EF_Hand_1_Ca_BS"/>
</dbReference>
<feature type="domain" description="EF-hand" evidence="4">
    <location>
        <begin position="103"/>
        <end position="138"/>
    </location>
</feature>
<keyword evidence="5" id="KW-1185">Reference proteome</keyword>
<dbReference type="SUPFAM" id="SSF47473">
    <property type="entry name" value="EF-hand"/>
    <property type="match status" value="1"/>
</dbReference>
<feature type="domain" description="EF-hand" evidence="4">
    <location>
        <begin position="67"/>
        <end position="102"/>
    </location>
</feature>
<dbReference type="PANTHER" id="PTHR34524">
    <property type="entry name" value="CALCYPHOSIN"/>
    <property type="match status" value="1"/>
</dbReference>
<accession>A0A6P5J7M9</accession>